<proteinExistence type="predicted"/>
<gene>
    <name evidence="1" type="ORF">BYL167_LOCUS29451</name>
</gene>
<evidence type="ECO:0000313" key="1">
    <source>
        <dbReference type="EMBL" id="CAF4349707.1"/>
    </source>
</evidence>
<evidence type="ECO:0000313" key="2">
    <source>
        <dbReference type="Proteomes" id="UP000681967"/>
    </source>
</evidence>
<dbReference type="Proteomes" id="UP000681967">
    <property type="component" value="Unassembled WGS sequence"/>
</dbReference>
<feature type="non-terminal residue" evidence="1">
    <location>
        <position position="27"/>
    </location>
</feature>
<protein>
    <submittedName>
        <fullName evidence="1">Uncharacterized protein</fullName>
    </submittedName>
</protein>
<dbReference type="AlphaFoldDB" id="A0A8S2UQX5"/>
<sequence length="27" mass="3191">MFCWNNSKTFNDRPYAVNPDACPIAWE</sequence>
<accession>A0A8S2UQX5</accession>
<reference evidence="1" key="1">
    <citation type="submission" date="2021-02" db="EMBL/GenBank/DDBJ databases">
        <authorList>
            <person name="Nowell W R."/>
        </authorList>
    </citation>
    <scope>NUCLEOTIDE SEQUENCE</scope>
</reference>
<name>A0A8S2UQX5_9BILA</name>
<organism evidence="1 2">
    <name type="scientific">Rotaria magnacalcarata</name>
    <dbReference type="NCBI Taxonomy" id="392030"/>
    <lineage>
        <taxon>Eukaryota</taxon>
        <taxon>Metazoa</taxon>
        <taxon>Spiralia</taxon>
        <taxon>Gnathifera</taxon>
        <taxon>Rotifera</taxon>
        <taxon>Eurotatoria</taxon>
        <taxon>Bdelloidea</taxon>
        <taxon>Philodinida</taxon>
        <taxon>Philodinidae</taxon>
        <taxon>Rotaria</taxon>
    </lineage>
</organism>
<dbReference type="EMBL" id="CAJOBH010045046">
    <property type="protein sequence ID" value="CAF4349707.1"/>
    <property type="molecule type" value="Genomic_DNA"/>
</dbReference>
<comment type="caution">
    <text evidence="1">The sequence shown here is derived from an EMBL/GenBank/DDBJ whole genome shotgun (WGS) entry which is preliminary data.</text>
</comment>